<sequence length="76" mass="8786">MDLPEELIRMQHDADDKGRTLEHLDDAERQAQREAWFEAAAKVEAAVTAYAHEQGLNRHDVEKALRQAARRPHTRN</sequence>
<dbReference type="OrthoDB" id="4262177at2"/>
<gene>
    <name evidence="1" type="ORF">EOT10_23630</name>
</gene>
<dbReference type="Proteomes" id="UP000283128">
    <property type="component" value="Unassembled WGS sequence"/>
</dbReference>
<name>A0A437PJH0_9ACTN</name>
<evidence type="ECO:0000313" key="2">
    <source>
        <dbReference type="Proteomes" id="UP000283128"/>
    </source>
</evidence>
<dbReference type="AlphaFoldDB" id="A0A437PJH0"/>
<organism evidence="1 2">
    <name type="scientific">Streptomyces antnestii</name>
    <dbReference type="NCBI Taxonomy" id="2494256"/>
    <lineage>
        <taxon>Bacteria</taxon>
        <taxon>Bacillati</taxon>
        <taxon>Actinomycetota</taxon>
        <taxon>Actinomycetes</taxon>
        <taxon>Kitasatosporales</taxon>
        <taxon>Streptomycetaceae</taxon>
        <taxon>Streptomyces</taxon>
    </lineage>
</organism>
<comment type="caution">
    <text evidence="1">The sequence shown here is derived from an EMBL/GenBank/DDBJ whole genome shotgun (WGS) entry which is preliminary data.</text>
</comment>
<reference evidence="1 2" key="1">
    <citation type="submission" date="2019-01" db="EMBL/GenBank/DDBJ databases">
        <title>Genome sequences of Streptomyces and Rhizobium isolates collected from root and soil.</title>
        <authorList>
            <person name="Chhettri S."/>
            <person name="Sevigny J.L."/>
            <person name="Sen A."/>
            <person name="Ennis N."/>
            <person name="Tisa L."/>
        </authorList>
    </citation>
    <scope>NUCLEOTIDE SEQUENCE [LARGE SCALE GENOMIC DNA]</scope>
    <source>
        <strain evidence="1 2">San01</strain>
    </source>
</reference>
<keyword evidence="2" id="KW-1185">Reference proteome</keyword>
<proteinExistence type="predicted"/>
<dbReference type="RefSeq" id="WP_127830289.1">
    <property type="nucleotide sequence ID" value="NZ_RZYA01000011.1"/>
</dbReference>
<dbReference type="EMBL" id="RZYA01000011">
    <property type="protein sequence ID" value="RVU22419.1"/>
    <property type="molecule type" value="Genomic_DNA"/>
</dbReference>
<accession>A0A437PJH0</accession>
<evidence type="ECO:0000313" key="1">
    <source>
        <dbReference type="EMBL" id="RVU22419.1"/>
    </source>
</evidence>
<protein>
    <submittedName>
        <fullName evidence="1">Uncharacterized protein</fullName>
    </submittedName>
</protein>